<evidence type="ECO:0000313" key="1">
    <source>
        <dbReference type="EMBL" id="KJA29893.1"/>
    </source>
</evidence>
<keyword evidence="2" id="KW-1185">Reference proteome</keyword>
<organism evidence="1 2">
    <name type="scientific">Hypholoma sublateritium (strain FD-334 SS-4)</name>
    <dbReference type="NCBI Taxonomy" id="945553"/>
    <lineage>
        <taxon>Eukaryota</taxon>
        <taxon>Fungi</taxon>
        <taxon>Dikarya</taxon>
        <taxon>Basidiomycota</taxon>
        <taxon>Agaricomycotina</taxon>
        <taxon>Agaricomycetes</taxon>
        <taxon>Agaricomycetidae</taxon>
        <taxon>Agaricales</taxon>
        <taxon>Agaricineae</taxon>
        <taxon>Strophariaceae</taxon>
        <taxon>Hypholoma</taxon>
    </lineage>
</organism>
<dbReference type="EMBL" id="KN817518">
    <property type="protein sequence ID" value="KJA29893.1"/>
    <property type="molecule type" value="Genomic_DNA"/>
</dbReference>
<protein>
    <submittedName>
        <fullName evidence="1">Uncharacterized protein</fullName>
    </submittedName>
</protein>
<name>A0A0D2N0H8_HYPSF</name>
<sequence>MVPLSASENSCIRPNEIHMLLRSQRVSLCIQTYSLHLQLSAISLRRFDAVCWIRIDLATLQTLASLETAFTILRASSQI</sequence>
<dbReference type="Proteomes" id="UP000054270">
    <property type="component" value="Unassembled WGS sequence"/>
</dbReference>
<evidence type="ECO:0000313" key="2">
    <source>
        <dbReference type="Proteomes" id="UP000054270"/>
    </source>
</evidence>
<gene>
    <name evidence="1" type="ORF">HYPSUDRAFT_31922</name>
</gene>
<proteinExistence type="predicted"/>
<reference evidence="2" key="1">
    <citation type="submission" date="2014-04" db="EMBL/GenBank/DDBJ databases">
        <title>Evolutionary Origins and Diversification of the Mycorrhizal Mutualists.</title>
        <authorList>
            <consortium name="DOE Joint Genome Institute"/>
            <consortium name="Mycorrhizal Genomics Consortium"/>
            <person name="Kohler A."/>
            <person name="Kuo A."/>
            <person name="Nagy L.G."/>
            <person name="Floudas D."/>
            <person name="Copeland A."/>
            <person name="Barry K.W."/>
            <person name="Cichocki N."/>
            <person name="Veneault-Fourrey C."/>
            <person name="LaButti K."/>
            <person name="Lindquist E.A."/>
            <person name="Lipzen A."/>
            <person name="Lundell T."/>
            <person name="Morin E."/>
            <person name="Murat C."/>
            <person name="Riley R."/>
            <person name="Ohm R."/>
            <person name="Sun H."/>
            <person name="Tunlid A."/>
            <person name="Henrissat B."/>
            <person name="Grigoriev I.V."/>
            <person name="Hibbett D.S."/>
            <person name="Martin F."/>
        </authorList>
    </citation>
    <scope>NUCLEOTIDE SEQUENCE [LARGE SCALE GENOMIC DNA]</scope>
    <source>
        <strain evidence="2">FD-334 SS-4</strain>
    </source>
</reference>
<accession>A0A0D2N0H8</accession>
<dbReference type="AlphaFoldDB" id="A0A0D2N0H8"/>